<protein>
    <submittedName>
        <fullName evidence="1">Uncharacterized protein</fullName>
    </submittedName>
</protein>
<accession>A0A1H7RKQ7</accession>
<dbReference type="AlphaFoldDB" id="A0A1H7RKQ7"/>
<name>A0A1H7RKQ7_HALLR</name>
<proteinExistence type="predicted"/>
<evidence type="ECO:0000313" key="2">
    <source>
        <dbReference type="Proteomes" id="UP000183894"/>
    </source>
</evidence>
<organism evidence="1 2">
    <name type="scientific">Haloferax larsenii</name>
    <dbReference type="NCBI Taxonomy" id="302484"/>
    <lineage>
        <taxon>Archaea</taxon>
        <taxon>Methanobacteriati</taxon>
        <taxon>Methanobacteriota</taxon>
        <taxon>Stenosarchaea group</taxon>
        <taxon>Halobacteria</taxon>
        <taxon>Halobacteriales</taxon>
        <taxon>Haloferacaceae</taxon>
        <taxon>Haloferax</taxon>
    </lineage>
</organism>
<gene>
    <name evidence="1" type="ORF">SAMN04488691_10669</name>
</gene>
<dbReference type="EMBL" id="FOAD01000006">
    <property type="protein sequence ID" value="SEL60588.1"/>
    <property type="molecule type" value="Genomic_DNA"/>
</dbReference>
<reference evidence="1 2" key="1">
    <citation type="submission" date="2016-10" db="EMBL/GenBank/DDBJ databases">
        <authorList>
            <person name="de Groot N.N."/>
        </authorList>
    </citation>
    <scope>NUCLEOTIDE SEQUENCE [LARGE SCALE GENOMIC DNA]</scope>
    <source>
        <strain evidence="1 2">CDM_5</strain>
    </source>
</reference>
<evidence type="ECO:0000313" key="1">
    <source>
        <dbReference type="EMBL" id="SEL60588.1"/>
    </source>
</evidence>
<sequence length="59" mass="6685">MCPLWPRFPVLYYKCVHTLGGKTVSLMHEQVEGTRLTFRSGGPFEGERDVPLFGLLFVA</sequence>
<dbReference type="Proteomes" id="UP000183894">
    <property type="component" value="Unassembled WGS sequence"/>
</dbReference>